<protein>
    <submittedName>
        <fullName evidence="10">C-mannosyltransferase dpy19l3</fullName>
    </submittedName>
</protein>
<feature type="transmembrane region" description="Helical" evidence="9">
    <location>
        <begin position="315"/>
        <end position="339"/>
    </location>
</feature>
<evidence type="ECO:0000256" key="2">
    <source>
        <dbReference type="ARBA" id="ARBA00008744"/>
    </source>
</evidence>
<organism evidence="10 11">
    <name type="scientific">Clonorchis sinensis</name>
    <name type="common">Chinese liver fluke</name>
    <dbReference type="NCBI Taxonomy" id="79923"/>
    <lineage>
        <taxon>Eukaryota</taxon>
        <taxon>Metazoa</taxon>
        <taxon>Spiralia</taxon>
        <taxon>Lophotrochozoa</taxon>
        <taxon>Platyhelminthes</taxon>
        <taxon>Trematoda</taxon>
        <taxon>Digenea</taxon>
        <taxon>Opisthorchiida</taxon>
        <taxon>Opisthorchiata</taxon>
        <taxon>Opisthorchiidae</taxon>
        <taxon>Clonorchis</taxon>
    </lineage>
</organism>
<dbReference type="Pfam" id="PF10034">
    <property type="entry name" value="Dpy19"/>
    <property type="match status" value="1"/>
</dbReference>
<keyword evidence="5 9" id="KW-0812">Transmembrane</keyword>
<feature type="transmembrane region" description="Helical" evidence="9">
    <location>
        <begin position="471"/>
        <end position="489"/>
    </location>
</feature>
<comment type="subcellular location">
    <subcellularLocation>
        <location evidence="1">Membrane</location>
        <topology evidence="1">Multi-pass membrane protein</topology>
    </subcellularLocation>
</comment>
<evidence type="ECO:0000256" key="6">
    <source>
        <dbReference type="ARBA" id="ARBA00022989"/>
    </source>
</evidence>
<reference evidence="10 11" key="2">
    <citation type="journal article" date="2021" name="Genomics">
        <title>High-quality reference genome for Clonorchis sinensis.</title>
        <authorList>
            <person name="Young N.D."/>
            <person name="Stroehlein A.J."/>
            <person name="Kinkar L."/>
            <person name="Wang T."/>
            <person name="Sohn W.M."/>
            <person name="Chang B.C.H."/>
            <person name="Kaur P."/>
            <person name="Weisz D."/>
            <person name="Dudchenko O."/>
            <person name="Aiden E.L."/>
            <person name="Korhonen P.K."/>
            <person name="Gasser R.B."/>
        </authorList>
    </citation>
    <scope>NUCLEOTIDE SEQUENCE [LARGE SCALE GENOMIC DNA]</scope>
    <source>
        <strain evidence="10">Cs-k2</strain>
    </source>
</reference>
<dbReference type="OrthoDB" id="6019623at2759"/>
<feature type="region of interest" description="Disordered" evidence="8">
    <location>
        <begin position="511"/>
        <end position="539"/>
    </location>
</feature>
<gene>
    <name evidence="10" type="ORF">CSKR_111661</name>
</gene>
<evidence type="ECO:0000256" key="4">
    <source>
        <dbReference type="ARBA" id="ARBA00022679"/>
    </source>
</evidence>
<dbReference type="GO" id="GO:0000030">
    <property type="term" value="F:mannosyltransferase activity"/>
    <property type="evidence" value="ECO:0007669"/>
    <property type="project" value="TreeGrafter"/>
</dbReference>
<feature type="transmembrane region" description="Helical" evidence="9">
    <location>
        <begin position="447"/>
        <end position="465"/>
    </location>
</feature>
<keyword evidence="6 9" id="KW-1133">Transmembrane helix</keyword>
<evidence type="ECO:0000256" key="3">
    <source>
        <dbReference type="ARBA" id="ARBA00022676"/>
    </source>
</evidence>
<evidence type="ECO:0000256" key="8">
    <source>
        <dbReference type="SAM" id="MobiDB-lite"/>
    </source>
</evidence>
<evidence type="ECO:0000256" key="1">
    <source>
        <dbReference type="ARBA" id="ARBA00004141"/>
    </source>
</evidence>
<dbReference type="GO" id="GO:0005637">
    <property type="term" value="C:nuclear inner membrane"/>
    <property type="evidence" value="ECO:0007669"/>
    <property type="project" value="TreeGrafter"/>
</dbReference>
<keyword evidence="4" id="KW-0808">Transferase</keyword>
<dbReference type="Proteomes" id="UP000286415">
    <property type="component" value="Unassembled WGS sequence"/>
</dbReference>
<keyword evidence="3" id="KW-0328">Glycosyltransferase</keyword>
<sequence>MFVLFAGIIYACVYVYSVHMHRETDLWWSHLTVTEKEISYRTEQGLYYSYFKTLISAKTISKGLYYLSKDNKTEAPGFINIYQRMNIMPEVILAVFYSLSPWREPIDFYDLAVTVLQAFTLIGLTLTAWEITNLWVSCPLYASLFLLNQHEMSRVAFTLPLRENFALPFWWLRMFFATQLMKEKIHLRLLSFSQYVQIFLLWFTTAAFCMTWQFGQFALLIETSILAVLHHANVIQHEQCLIFSFAGLFGLVCTSLSQAGNLFPFASPCCVLLLTNLLWINFRRWAQRFAKSWHSSNVCSRLLIRVFRHLSSKRVLAIGPILMKIGIFGALFSLSRYFISSDDASHIVSFVRHKLNWRPKFDFHTALYLCSGAFQSMDILSYLGEGMQFSSCITPAYCVGLLSLCQLDRIRLVQRIKKLVYKRFKWNHKPGNPLKSNSASTLQRLEAWKLWHLANTFLFGLLAWSTTRMKYLWTPHLLLVATYGLITVIRQCCAFTANLSTTVDFHSQSSEKTNLKGSSSTISKSSKQRDADGFRLCPSEDKGERRRRLMLNALLILVTLGVNLKVALQLRARFDDLREFYDPDTVNLMNWISVHTNPDAIFTGSMQLMAGVKLCTGRAIANHPHYEDARLREKTRRLYQIYGRRNPVDVHRLLLNHSITHIIIENSICFAPSTGCAERDLVDLDNKEWPDLWQTKPELAKTHTVSDSYHLDEETWSALQQPNEAAVRLCSELTQLSVHHSENYPTLQQRRLSRLFTLVYENPTFYIFRVNFVA</sequence>
<feature type="compositionally biased region" description="Basic and acidic residues" evidence="8">
    <location>
        <begin position="527"/>
        <end position="539"/>
    </location>
</feature>
<keyword evidence="11" id="KW-1185">Reference proteome</keyword>
<dbReference type="PANTHER" id="PTHR31488:SF3">
    <property type="entry name" value="C-MANNOSYLTRANSFERASE DPY19L3"/>
    <property type="match status" value="1"/>
</dbReference>
<evidence type="ECO:0000313" key="11">
    <source>
        <dbReference type="Proteomes" id="UP000286415"/>
    </source>
</evidence>
<evidence type="ECO:0000256" key="7">
    <source>
        <dbReference type="ARBA" id="ARBA00023136"/>
    </source>
</evidence>
<comment type="similarity">
    <text evidence="2">Belongs to the dpy-19 family.</text>
</comment>
<feature type="compositionally biased region" description="Low complexity" evidence="8">
    <location>
        <begin position="516"/>
        <end position="525"/>
    </location>
</feature>
<proteinExistence type="inferred from homology"/>
<comment type="caution">
    <text evidence="10">The sequence shown here is derived from an EMBL/GenBank/DDBJ whole genome shotgun (WGS) entry which is preliminary data.</text>
</comment>
<accession>A0A8T1MBA4</accession>
<keyword evidence="7 9" id="KW-0472">Membrane</keyword>
<reference evidence="10 11" key="1">
    <citation type="journal article" date="2018" name="Biotechnol. Adv.">
        <title>Improved genomic resources and new bioinformatic workflow for the carcinogenic parasite Clonorchis sinensis: Biotechnological implications.</title>
        <authorList>
            <person name="Wang D."/>
            <person name="Korhonen P.K."/>
            <person name="Gasser R.B."/>
            <person name="Young N.D."/>
        </authorList>
    </citation>
    <scope>NUCLEOTIDE SEQUENCE [LARGE SCALE GENOMIC DNA]</scope>
    <source>
        <strain evidence="10">Cs-k2</strain>
    </source>
</reference>
<dbReference type="InterPro" id="IPR018732">
    <property type="entry name" value="Dpy-19/Dpy-19-like"/>
</dbReference>
<evidence type="ECO:0000256" key="9">
    <source>
        <dbReference type="SAM" id="Phobius"/>
    </source>
</evidence>
<feature type="transmembrane region" description="Helical" evidence="9">
    <location>
        <begin position="549"/>
        <end position="568"/>
    </location>
</feature>
<feature type="transmembrane region" description="Helical" evidence="9">
    <location>
        <begin position="241"/>
        <end position="259"/>
    </location>
</feature>
<dbReference type="AlphaFoldDB" id="A0A8T1MBA4"/>
<evidence type="ECO:0000256" key="5">
    <source>
        <dbReference type="ARBA" id="ARBA00022692"/>
    </source>
</evidence>
<feature type="transmembrane region" description="Helical" evidence="9">
    <location>
        <begin position="387"/>
        <end position="407"/>
    </location>
</feature>
<dbReference type="PANTHER" id="PTHR31488">
    <property type="entry name" value="DPY-19-LIKE 1, LIKE (H. SAPIENS)"/>
    <property type="match status" value="1"/>
</dbReference>
<name>A0A8T1MBA4_CLOSI</name>
<dbReference type="EMBL" id="NIRI02000056">
    <property type="protein sequence ID" value="KAG5446126.1"/>
    <property type="molecule type" value="Genomic_DNA"/>
</dbReference>
<feature type="transmembrane region" description="Helical" evidence="9">
    <location>
        <begin position="265"/>
        <end position="282"/>
    </location>
</feature>
<evidence type="ECO:0000313" key="10">
    <source>
        <dbReference type="EMBL" id="KAG5446126.1"/>
    </source>
</evidence>